<keyword evidence="3" id="KW-1185">Reference proteome</keyword>
<accession>A0A428P1F6</accession>
<keyword evidence="1" id="KW-0472">Membrane</keyword>
<evidence type="ECO:0000256" key="1">
    <source>
        <dbReference type="SAM" id="Phobius"/>
    </source>
</evidence>
<protein>
    <submittedName>
        <fullName evidence="2">Uncharacterized protein</fullName>
    </submittedName>
</protein>
<evidence type="ECO:0000313" key="3">
    <source>
        <dbReference type="Proteomes" id="UP000287972"/>
    </source>
</evidence>
<organism evidence="2 3">
    <name type="scientific">Fusarium floridanum</name>
    <dbReference type="NCBI Taxonomy" id="1325733"/>
    <lineage>
        <taxon>Eukaryota</taxon>
        <taxon>Fungi</taxon>
        <taxon>Dikarya</taxon>
        <taxon>Ascomycota</taxon>
        <taxon>Pezizomycotina</taxon>
        <taxon>Sordariomycetes</taxon>
        <taxon>Hypocreomycetidae</taxon>
        <taxon>Hypocreales</taxon>
        <taxon>Nectriaceae</taxon>
        <taxon>Fusarium</taxon>
        <taxon>Fusarium solani species complex</taxon>
    </lineage>
</organism>
<reference evidence="2 3" key="1">
    <citation type="submission" date="2017-06" db="EMBL/GenBank/DDBJ databases">
        <title>Comparative genomic analysis of Ambrosia Fusariam Clade fungi.</title>
        <authorList>
            <person name="Stajich J.E."/>
            <person name="Carrillo J."/>
            <person name="Kijimoto T."/>
            <person name="Eskalen A."/>
            <person name="O'Donnell K."/>
            <person name="Kasson M."/>
        </authorList>
    </citation>
    <scope>NUCLEOTIDE SEQUENCE [LARGE SCALE GENOMIC DNA]</scope>
    <source>
        <strain evidence="2 3">NRRL62606</strain>
    </source>
</reference>
<sequence length="132" mass="14084">MISRRVCTCDVPWLCELCMIAANPPLAATLAYMYAMLPGFIGPSAFASRANLTIISLASSASFATALAVFAASMFSLISVAIFRIDLLVLLSLLASCSCRFLSRGGCSQFEVGNILQFRDESHGLNKATMTS</sequence>
<gene>
    <name evidence="2" type="ORF">CEP51_015862</name>
</gene>
<dbReference type="Proteomes" id="UP000287972">
    <property type="component" value="Unassembled WGS sequence"/>
</dbReference>
<keyword evidence="1" id="KW-1133">Transmembrane helix</keyword>
<dbReference type="EMBL" id="NKCL01000943">
    <property type="protein sequence ID" value="RSL46858.1"/>
    <property type="molecule type" value="Genomic_DNA"/>
</dbReference>
<feature type="transmembrane region" description="Helical" evidence="1">
    <location>
        <begin position="54"/>
        <end position="75"/>
    </location>
</feature>
<proteinExistence type="predicted"/>
<evidence type="ECO:0000313" key="2">
    <source>
        <dbReference type="EMBL" id="RSL46858.1"/>
    </source>
</evidence>
<keyword evidence="1" id="KW-0812">Transmembrane</keyword>
<name>A0A428P1F6_9HYPO</name>
<dbReference type="AlphaFoldDB" id="A0A428P1F6"/>
<comment type="caution">
    <text evidence="2">The sequence shown here is derived from an EMBL/GenBank/DDBJ whole genome shotgun (WGS) entry which is preliminary data.</text>
</comment>